<comment type="subcellular location">
    <subcellularLocation>
        <location evidence="1">Endomembrane system</location>
        <topology evidence="1">Multi-pass membrane protein</topology>
    </subcellularLocation>
</comment>
<dbReference type="RefSeq" id="WP_015961247.1">
    <property type="nucleotide sequence ID" value="NC_008639.1"/>
</dbReference>
<keyword evidence="3 5" id="KW-1133">Transmembrane helix</keyword>
<evidence type="ECO:0000259" key="6">
    <source>
        <dbReference type="Pfam" id="PF06803"/>
    </source>
</evidence>
<evidence type="ECO:0000256" key="5">
    <source>
        <dbReference type="SAM" id="Phobius"/>
    </source>
</evidence>
<evidence type="ECO:0000256" key="1">
    <source>
        <dbReference type="ARBA" id="ARBA00004127"/>
    </source>
</evidence>
<dbReference type="GO" id="GO:0012505">
    <property type="term" value="C:endomembrane system"/>
    <property type="evidence" value="ECO:0007669"/>
    <property type="project" value="UniProtKB-SubCell"/>
</dbReference>
<dbReference type="HOGENOM" id="CLU_110199_0_1_10"/>
<gene>
    <name evidence="7" type="ordered locus">Cpha266_2736</name>
</gene>
<dbReference type="OrthoDB" id="9800034at2"/>
<evidence type="ECO:0000313" key="8">
    <source>
        <dbReference type="Proteomes" id="UP000008701"/>
    </source>
</evidence>
<dbReference type="Pfam" id="PF06803">
    <property type="entry name" value="DUF1232"/>
    <property type="match status" value="1"/>
</dbReference>
<evidence type="ECO:0000313" key="7">
    <source>
        <dbReference type="EMBL" id="ABL66720.1"/>
    </source>
</evidence>
<dbReference type="STRING" id="290317.Cpha266_2736"/>
<keyword evidence="2 5" id="KW-0812">Transmembrane</keyword>
<evidence type="ECO:0000256" key="3">
    <source>
        <dbReference type="ARBA" id="ARBA00022989"/>
    </source>
</evidence>
<proteinExistence type="predicted"/>
<dbReference type="AlphaFoldDB" id="A1BJZ3"/>
<keyword evidence="8" id="KW-1185">Reference proteome</keyword>
<protein>
    <recommendedName>
        <fullName evidence="6">DUF1232 domain-containing protein</fullName>
    </recommendedName>
</protein>
<feature type="transmembrane region" description="Helical" evidence="5">
    <location>
        <begin position="72"/>
        <end position="91"/>
    </location>
</feature>
<accession>A1BJZ3</accession>
<dbReference type="KEGG" id="cph:Cpha266_2736"/>
<keyword evidence="4 5" id="KW-0472">Membrane</keyword>
<evidence type="ECO:0000256" key="2">
    <source>
        <dbReference type="ARBA" id="ARBA00022692"/>
    </source>
</evidence>
<dbReference type="Proteomes" id="UP000008701">
    <property type="component" value="Chromosome"/>
</dbReference>
<name>A1BJZ3_CHLPD</name>
<dbReference type="EMBL" id="CP000492">
    <property type="protein sequence ID" value="ABL66720.1"/>
    <property type="molecule type" value="Genomic_DNA"/>
</dbReference>
<dbReference type="InterPro" id="IPR010652">
    <property type="entry name" value="DUF1232"/>
</dbReference>
<organism evidence="7 8">
    <name type="scientific">Chlorobium phaeobacteroides (strain DSM 266 / SMG 266 / 2430)</name>
    <dbReference type="NCBI Taxonomy" id="290317"/>
    <lineage>
        <taxon>Bacteria</taxon>
        <taxon>Pseudomonadati</taxon>
        <taxon>Chlorobiota</taxon>
        <taxon>Chlorobiia</taxon>
        <taxon>Chlorobiales</taxon>
        <taxon>Chlorobiaceae</taxon>
        <taxon>Chlorobium/Pelodictyon group</taxon>
        <taxon>Chlorobium</taxon>
    </lineage>
</organism>
<feature type="domain" description="DUF1232" evidence="6">
    <location>
        <begin position="76"/>
        <end position="111"/>
    </location>
</feature>
<dbReference type="eggNOG" id="COG3339">
    <property type="taxonomic scope" value="Bacteria"/>
</dbReference>
<sequence length="148" mass="16380">MSTKKTNPVFQKAKLKAESLLNDPEKTKKLIQAAFNKADSGKYASSFRAVTGKLNALGRMVRCYVKKEYRDISLQTIVLATAALIYFVWPLDVMADIIPLLGFADDAAIILAVFSSISQDIEKFLAWESSKESGAEVIEYTEIDPPTP</sequence>
<reference evidence="7 8" key="1">
    <citation type="submission" date="2006-12" db="EMBL/GenBank/DDBJ databases">
        <title>Complete sequence of Chlorobium phaeobacteroides DSM 266.</title>
        <authorList>
            <consortium name="US DOE Joint Genome Institute"/>
            <person name="Copeland A."/>
            <person name="Lucas S."/>
            <person name="Lapidus A."/>
            <person name="Barry K."/>
            <person name="Detter J.C."/>
            <person name="Glavina del Rio T."/>
            <person name="Hammon N."/>
            <person name="Israni S."/>
            <person name="Pitluck S."/>
            <person name="Goltsman E."/>
            <person name="Schmutz J."/>
            <person name="Larimer F."/>
            <person name="Land M."/>
            <person name="Hauser L."/>
            <person name="Mikhailova N."/>
            <person name="Li T."/>
            <person name="Overmann J."/>
            <person name="Bryant D.A."/>
            <person name="Richardson P."/>
        </authorList>
    </citation>
    <scope>NUCLEOTIDE SEQUENCE [LARGE SCALE GENOMIC DNA]</scope>
    <source>
        <strain evidence="7 8">DSM 266</strain>
    </source>
</reference>
<evidence type="ECO:0000256" key="4">
    <source>
        <dbReference type="ARBA" id="ARBA00023136"/>
    </source>
</evidence>